<dbReference type="Proteomes" id="UP001072034">
    <property type="component" value="Unassembled WGS sequence"/>
</dbReference>
<sequence length="355" mass="38170">MNPRPVWACAQDSSSGSAGLSTPGSPRRQSTAVVSLDQETGTVRWYRVLSSEAACSYARSEDPSKRKDRFAAKSFLASPDGEYIVVRLVPRSIEESARRGDDVTDQSRTLVVLSAETGEVVRAVETGERVLGQALTNDALVVETSPTFHPGGGTMTSYSLTDPKSDPFRWPATGWLVGATANSAVTSLRKYSGYSSHCASSTCSPAALSLSDPDTGETRSTIDHVYRVYPNGWTECYTGYADRTGAAGDPDASGKAQEREAPRELVDPETGARLSVTGMIVTRRITPTGDVWVLRTPDANESDGTSTPASWLPASSEKDRVLTTSTEPVDLITVSGFYRHNPSWIRRITLTMGTS</sequence>
<name>A0ABT4I9Y7_9ACTO</name>
<proteinExistence type="predicted"/>
<accession>A0ABT4I9Y7</accession>
<dbReference type="InterPro" id="IPR011047">
    <property type="entry name" value="Quinoprotein_ADH-like_sf"/>
</dbReference>
<evidence type="ECO:0000256" key="1">
    <source>
        <dbReference type="SAM" id="MobiDB-lite"/>
    </source>
</evidence>
<keyword evidence="3" id="KW-1185">Reference proteome</keyword>
<protein>
    <submittedName>
        <fullName evidence="2">Uncharacterized protein</fullName>
    </submittedName>
</protein>
<feature type="compositionally biased region" description="Polar residues" evidence="1">
    <location>
        <begin position="11"/>
        <end position="34"/>
    </location>
</feature>
<reference evidence="2" key="1">
    <citation type="submission" date="2022-10" db="EMBL/GenBank/DDBJ databases">
        <title>Genome sequence of Actinomyces israelii ATCC 10048.</title>
        <authorList>
            <person name="Watt R.M."/>
            <person name="Tong W.M."/>
        </authorList>
    </citation>
    <scope>NUCLEOTIDE SEQUENCE</scope>
    <source>
        <strain evidence="2">ATCC 10048</strain>
    </source>
</reference>
<dbReference type="SUPFAM" id="SSF50998">
    <property type="entry name" value="Quinoprotein alcohol dehydrogenase-like"/>
    <property type="match status" value="1"/>
</dbReference>
<gene>
    <name evidence="2" type="ORF">OHJ16_10875</name>
</gene>
<dbReference type="RefSeq" id="WP_268917916.1">
    <property type="nucleotide sequence ID" value="NZ_JAPTMY010000024.1"/>
</dbReference>
<feature type="region of interest" description="Disordered" evidence="1">
    <location>
        <begin position="1"/>
        <end position="34"/>
    </location>
</feature>
<feature type="region of interest" description="Disordered" evidence="1">
    <location>
        <begin position="244"/>
        <end position="264"/>
    </location>
</feature>
<evidence type="ECO:0000313" key="2">
    <source>
        <dbReference type="EMBL" id="MCZ0858546.1"/>
    </source>
</evidence>
<evidence type="ECO:0000313" key="3">
    <source>
        <dbReference type="Proteomes" id="UP001072034"/>
    </source>
</evidence>
<comment type="caution">
    <text evidence="2">The sequence shown here is derived from an EMBL/GenBank/DDBJ whole genome shotgun (WGS) entry which is preliminary data.</text>
</comment>
<dbReference type="EMBL" id="JAPTMY010000024">
    <property type="protein sequence ID" value="MCZ0858546.1"/>
    <property type="molecule type" value="Genomic_DNA"/>
</dbReference>
<organism evidence="2 3">
    <name type="scientific">Actinomyces israelii</name>
    <dbReference type="NCBI Taxonomy" id="1659"/>
    <lineage>
        <taxon>Bacteria</taxon>
        <taxon>Bacillati</taxon>
        <taxon>Actinomycetota</taxon>
        <taxon>Actinomycetes</taxon>
        <taxon>Actinomycetales</taxon>
        <taxon>Actinomycetaceae</taxon>
        <taxon>Actinomyces</taxon>
    </lineage>
</organism>